<feature type="domain" description="Glycosyl transferase family 1" evidence="4">
    <location>
        <begin position="237"/>
        <end position="392"/>
    </location>
</feature>
<comment type="caution">
    <text evidence="5">The sequence shown here is derived from an EMBL/GenBank/DDBJ whole genome shotgun (WGS) entry which is preliminary data.</text>
</comment>
<keyword evidence="6" id="KW-1185">Reference proteome</keyword>
<gene>
    <name evidence="5" type="primary">mshA</name>
    <name evidence="5" type="ORF">KOR42_05310</name>
</gene>
<proteinExistence type="inferred from homology"/>
<dbReference type="Pfam" id="PF00534">
    <property type="entry name" value="Glycos_transf_1"/>
    <property type="match status" value="1"/>
</dbReference>
<dbReference type="CDD" id="cd03801">
    <property type="entry name" value="GT4_PimA-like"/>
    <property type="match status" value="1"/>
</dbReference>
<evidence type="ECO:0000256" key="2">
    <source>
        <dbReference type="ARBA" id="ARBA00022676"/>
    </source>
</evidence>
<dbReference type="SUPFAM" id="SSF53756">
    <property type="entry name" value="UDP-Glycosyltransferase/glycogen phosphorylase"/>
    <property type="match status" value="1"/>
</dbReference>
<dbReference type="InterPro" id="IPR001296">
    <property type="entry name" value="Glyco_trans_1"/>
</dbReference>
<dbReference type="EMBL" id="SIHI01000001">
    <property type="protein sequence ID" value="TWT57173.1"/>
    <property type="molecule type" value="Genomic_DNA"/>
</dbReference>
<dbReference type="PANTHER" id="PTHR12526:SF640">
    <property type="entry name" value="COLANIC ACID BIOSYNTHESIS GLYCOSYLTRANSFERASE WCAL-RELATED"/>
    <property type="match status" value="1"/>
</dbReference>
<name>A0A5C5X4M1_9PLAN</name>
<evidence type="ECO:0000313" key="6">
    <source>
        <dbReference type="Proteomes" id="UP000317243"/>
    </source>
</evidence>
<dbReference type="Gene3D" id="3.40.50.2000">
    <property type="entry name" value="Glycogen Phosphorylase B"/>
    <property type="match status" value="2"/>
</dbReference>
<accession>A0A5C5X4M1</accession>
<dbReference type="PANTHER" id="PTHR12526">
    <property type="entry name" value="GLYCOSYLTRANSFERASE"/>
    <property type="match status" value="1"/>
</dbReference>
<evidence type="ECO:0000259" key="4">
    <source>
        <dbReference type="Pfam" id="PF00534"/>
    </source>
</evidence>
<evidence type="ECO:0000313" key="5">
    <source>
        <dbReference type="EMBL" id="TWT57173.1"/>
    </source>
</evidence>
<comment type="similarity">
    <text evidence="1">Belongs to the glycosyltransferase group 1 family. Glycosyltransferase 4 subfamily.</text>
</comment>
<dbReference type="GO" id="GO:0102710">
    <property type="term" value="F:D-inositol-3-phosphate glycosyltransferase activity"/>
    <property type="evidence" value="ECO:0007669"/>
    <property type="project" value="UniProtKB-EC"/>
</dbReference>
<keyword evidence="2 5" id="KW-0328">Glycosyltransferase</keyword>
<organism evidence="5 6">
    <name type="scientific">Thalassoglobus neptunius</name>
    <dbReference type="NCBI Taxonomy" id="1938619"/>
    <lineage>
        <taxon>Bacteria</taxon>
        <taxon>Pseudomonadati</taxon>
        <taxon>Planctomycetota</taxon>
        <taxon>Planctomycetia</taxon>
        <taxon>Planctomycetales</taxon>
        <taxon>Planctomycetaceae</taxon>
        <taxon>Thalassoglobus</taxon>
    </lineage>
</organism>
<dbReference type="Proteomes" id="UP000317243">
    <property type="component" value="Unassembled WGS sequence"/>
</dbReference>
<evidence type="ECO:0000256" key="1">
    <source>
        <dbReference type="ARBA" id="ARBA00009481"/>
    </source>
</evidence>
<dbReference type="OrthoDB" id="9802525at2"/>
<keyword evidence="3 5" id="KW-0808">Transferase</keyword>
<dbReference type="AlphaFoldDB" id="A0A5C5X4M1"/>
<reference evidence="5 6" key="1">
    <citation type="submission" date="2019-02" db="EMBL/GenBank/DDBJ databases">
        <title>Deep-cultivation of Planctomycetes and their phenomic and genomic characterization uncovers novel biology.</title>
        <authorList>
            <person name="Wiegand S."/>
            <person name="Jogler M."/>
            <person name="Boedeker C."/>
            <person name="Pinto D."/>
            <person name="Vollmers J."/>
            <person name="Rivas-Marin E."/>
            <person name="Kohn T."/>
            <person name="Peeters S.H."/>
            <person name="Heuer A."/>
            <person name="Rast P."/>
            <person name="Oberbeckmann S."/>
            <person name="Bunk B."/>
            <person name="Jeske O."/>
            <person name="Meyerdierks A."/>
            <person name="Storesund J.E."/>
            <person name="Kallscheuer N."/>
            <person name="Luecker S."/>
            <person name="Lage O.M."/>
            <person name="Pohl T."/>
            <person name="Merkel B.J."/>
            <person name="Hornburger P."/>
            <person name="Mueller R.-W."/>
            <person name="Bruemmer F."/>
            <person name="Labrenz M."/>
            <person name="Spormann A.M."/>
            <person name="Op Den Camp H."/>
            <person name="Overmann J."/>
            <person name="Amann R."/>
            <person name="Jetten M.S.M."/>
            <person name="Mascher T."/>
            <person name="Medema M.H."/>
            <person name="Devos D.P."/>
            <person name="Kaster A.-K."/>
            <person name="Ovreas L."/>
            <person name="Rohde M."/>
            <person name="Galperin M.Y."/>
            <person name="Jogler C."/>
        </authorList>
    </citation>
    <scope>NUCLEOTIDE SEQUENCE [LARGE SCALE GENOMIC DNA]</scope>
    <source>
        <strain evidence="5 6">KOR42</strain>
    </source>
</reference>
<dbReference type="EC" id="2.4.1.250" evidence="5"/>
<protein>
    <submittedName>
        <fullName evidence="5">D-inositol 3-phosphate glycosyltransferase</fullName>
        <ecNumber evidence="5">2.4.1.250</ecNumber>
    </submittedName>
</protein>
<evidence type="ECO:0000256" key="3">
    <source>
        <dbReference type="ARBA" id="ARBA00022679"/>
    </source>
</evidence>
<sequence>MHIAIVTAGGAGMFCGSCMHDNTWAHALIQQGHEVSLIPTYTPLRLDEDNESLGRVFFGGVNVYLNDKYSFWRKMPRFLTRWLDHPGLIRMATKWSVSNQASELGELTMSMLRGEEGPHRTAIEELDNFICDQLKPDVVIFSNALLVGAVRVLEERFNGPIFCVLQGDDVFLDGLTDDYRQPVIDLISERAKDFTGFLVHSEFYRDYISKYLNLPPEKFSVLPLGINLTGHDGRPELRNNPRYTVGYFARICREKGLHNVMSAFVELRKHVPDAELKIGGYLGPGERAYFSESMALANEHINGIQYIGSPETAAEKIAFLKSVDVLSVPTEFLEPKGLYVLESLANGTPVVQPEHGSFPEILNRTQGGILVAPRDPEALANGLLQLADNDERIKYAEPGWENVRSYYSDSEMAERTVEILSSHFTETIGIIRPFE</sequence>